<keyword evidence="4" id="KW-1133">Transmembrane helix</keyword>
<evidence type="ECO:0000256" key="1">
    <source>
        <dbReference type="ARBA" id="ARBA00011518"/>
    </source>
</evidence>
<comment type="caution">
    <text evidence="6">The sequence shown here is derived from an EMBL/GenBank/DDBJ whole genome shotgun (WGS) entry which is preliminary data.</text>
</comment>
<evidence type="ECO:0000259" key="5">
    <source>
        <dbReference type="Pfam" id="PF01484"/>
    </source>
</evidence>
<dbReference type="STRING" id="1611254.A0A2G5SQ83"/>
<gene>
    <name evidence="6" type="primary">Cni-F59F5.4</name>
    <name evidence="6" type="synonym">Cnig_chr_X.g23472</name>
    <name evidence="6" type="ORF">B9Z55_023472</name>
</gene>
<dbReference type="Proteomes" id="UP000230233">
    <property type="component" value="Chromosome X"/>
</dbReference>
<keyword evidence="3" id="KW-1015">Disulfide bond</keyword>
<keyword evidence="4" id="KW-0812">Transmembrane</keyword>
<evidence type="ECO:0000256" key="3">
    <source>
        <dbReference type="ARBA" id="ARBA00023157"/>
    </source>
</evidence>
<proteinExistence type="predicted"/>
<keyword evidence="2" id="KW-0677">Repeat</keyword>
<organism evidence="6 7">
    <name type="scientific">Caenorhabditis nigoni</name>
    <dbReference type="NCBI Taxonomy" id="1611254"/>
    <lineage>
        <taxon>Eukaryota</taxon>
        <taxon>Metazoa</taxon>
        <taxon>Ecdysozoa</taxon>
        <taxon>Nematoda</taxon>
        <taxon>Chromadorea</taxon>
        <taxon>Rhabditida</taxon>
        <taxon>Rhabditina</taxon>
        <taxon>Rhabditomorpha</taxon>
        <taxon>Rhabditoidea</taxon>
        <taxon>Rhabditidae</taxon>
        <taxon>Peloderinae</taxon>
        <taxon>Caenorhabditis</taxon>
    </lineage>
</organism>
<name>A0A2G5SQ83_9PELO</name>
<accession>A0A2G5SQ83</accession>
<comment type="subunit">
    <text evidence="1">Collagen polypeptide chains are complexed within the cuticle by disulfide bonds and other types of covalent cross-links.</text>
</comment>
<dbReference type="OrthoDB" id="5837710at2759"/>
<sequence>MAVFTVLVRLNSKYFIIKKCKNGLACRGEGAVLFFSESAGFSSSRTPPSERDKNRTTLSILSVIMIFATFPFFYAYFAKVKMELLHEMKTCKNSAVNVFNFVNEVEYFEPKRERLLDISQCQAKSERSFLLE</sequence>
<keyword evidence="7" id="KW-1185">Reference proteome</keyword>
<evidence type="ECO:0000313" key="6">
    <source>
        <dbReference type="EMBL" id="PIC17122.1"/>
    </source>
</evidence>
<dbReference type="InterPro" id="IPR002486">
    <property type="entry name" value="Col_cuticle_N"/>
</dbReference>
<dbReference type="Pfam" id="PF01484">
    <property type="entry name" value="Col_cuticle_N"/>
    <property type="match status" value="1"/>
</dbReference>
<evidence type="ECO:0000256" key="2">
    <source>
        <dbReference type="ARBA" id="ARBA00022737"/>
    </source>
</evidence>
<dbReference type="AlphaFoldDB" id="A0A2G5SQ83"/>
<evidence type="ECO:0000313" key="7">
    <source>
        <dbReference type="Proteomes" id="UP000230233"/>
    </source>
</evidence>
<keyword evidence="4" id="KW-0472">Membrane</keyword>
<dbReference type="GO" id="GO:0042302">
    <property type="term" value="F:structural constituent of cuticle"/>
    <property type="evidence" value="ECO:0007669"/>
    <property type="project" value="InterPro"/>
</dbReference>
<evidence type="ECO:0000256" key="4">
    <source>
        <dbReference type="SAM" id="Phobius"/>
    </source>
</evidence>
<feature type="domain" description="Nematode cuticle collagen N-terminal" evidence="5">
    <location>
        <begin position="56"/>
        <end position="98"/>
    </location>
</feature>
<protein>
    <recommendedName>
        <fullName evidence="5">Nematode cuticle collagen N-terminal domain-containing protein</fullName>
    </recommendedName>
</protein>
<dbReference type="EMBL" id="PDUG01000006">
    <property type="protein sequence ID" value="PIC17122.1"/>
    <property type="molecule type" value="Genomic_DNA"/>
</dbReference>
<reference evidence="7" key="1">
    <citation type="submission" date="2017-10" db="EMBL/GenBank/DDBJ databases">
        <title>Rapid genome shrinkage in a self-fertile nematode reveals novel sperm competition proteins.</title>
        <authorList>
            <person name="Yin D."/>
            <person name="Schwarz E.M."/>
            <person name="Thomas C.G."/>
            <person name="Felde R.L."/>
            <person name="Korf I.F."/>
            <person name="Cutter A.D."/>
            <person name="Schartner C.M."/>
            <person name="Ralston E.J."/>
            <person name="Meyer B.J."/>
            <person name="Haag E.S."/>
        </authorList>
    </citation>
    <scope>NUCLEOTIDE SEQUENCE [LARGE SCALE GENOMIC DNA]</scope>
    <source>
        <strain evidence="7">JU1422</strain>
    </source>
</reference>
<feature type="transmembrane region" description="Helical" evidence="4">
    <location>
        <begin position="58"/>
        <end position="78"/>
    </location>
</feature>